<dbReference type="PANTHER" id="PTHR24188:SF29">
    <property type="entry name" value="GH09064P"/>
    <property type="match status" value="1"/>
</dbReference>
<sequence length="356" mass="41259">MNSYQRINVGNLNSEYFTIVNEDNIGSFNRYQYRTGINVWCDHYQTLTRLPFHMAPEVAPVFFDVKNIFDKLFAATFEKESIKTIRFDRNKYITSNESNAKKGYYPCKNFIRQVFIIPTDNDFEILYNTKMRHYVATKIIVDHLYDLSDIRTIKWLVQQGADPNNRHLLRWAIQKGYMDIVKYLIEEIKIDYQSIYQYHTELSMASYEGHTNIVEYLVQLGMDVNAYDNIALQTAANRGHSKIFEYLLLQSNINDKLYRCIDTMIADICSKGHLKIVGGKVISTLKNTISQINSGIEIKLVDICSQNQLDIINDTVTSILENKLVKFDIENEHLVGNDFAAIAKLLIIVKNITIGK</sequence>
<dbReference type="InterPro" id="IPR036770">
    <property type="entry name" value="Ankyrin_rpt-contain_sf"/>
</dbReference>
<dbReference type="Gene3D" id="1.25.40.20">
    <property type="entry name" value="Ankyrin repeat-containing domain"/>
    <property type="match status" value="1"/>
</dbReference>
<reference evidence="3" key="1">
    <citation type="journal article" date="2017" name="Front. Microbiol.">
        <title>Genome Characterization of the First Mimiviruses of Lineage C Isolated in Brazil.</title>
        <authorList>
            <person name="Assis F.L."/>
            <person name="Franco-Luiz A.P.M."/>
            <person name="Dos Santos R.N."/>
            <person name="Campos F.S."/>
            <person name="Dornas F.P."/>
            <person name="Borato P.V.M."/>
            <person name="Franco A.C."/>
            <person name="Abrahao J.S."/>
            <person name="Colson P."/>
            <person name="Scola B."/>
        </authorList>
    </citation>
    <scope>NUCLEOTIDE SEQUENCE [LARGE SCALE GENOMIC DNA]</scope>
</reference>
<dbReference type="PROSITE" id="PS50297">
    <property type="entry name" value="ANK_REP_REGION"/>
    <property type="match status" value="1"/>
</dbReference>
<protein>
    <submittedName>
        <fullName evidence="3">Ankyrin repeat protein</fullName>
    </submittedName>
</protein>
<organism evidence="3">
    <name type="scientific">Acanthamoeba polyphaga mimivirus</name>
    <name type="common">APMV</name>
    <dbReference type="NCBI Taxonomy" id="212035"/>
    <lineage>
        <taxon>Viruses</taxon>
        <taxon>Varidnaviria</taxon>
        <taxon>Bamfordvirae</taxon>
        <taxon>Nucleocytoviricota</taxon>
        <taxon>Megaviricetes</taxon>
        <taxon>Imitervirales</taxon>
        <taxon>Mimiviridae</taxon>
        <taxon>Megamimivirinae</taxon>
        <taxon>Mimivirus</taxon>
        <taxon>Mimivirus bradfordmassiliense</taxon>
    </lineage>
</organism>
<dbReference type="PANTHER" id="PTHR24188">
    <property type="entry name" value="ANKYRIN REPEAT PROTEIN"/>
    <property type="match status" value="1"/>
</dbReference>
<evidence type="ECO:0000256" key="2">
    <source>
        <dbReference type="ARBA" id="ARBA00023043"/>
    </source>
</evidence>
<proteinExistence type="predicted"/>
<organismHost>
    <name type="scientific">Acanthamoeba polyphaga</name>
    <name type="common">Amoeba</name>
    <dbReference type="NCBI Taxonomy" id="5757"/>
</organismHost>
<dbReference type="Proteomes" id="UP000279644">
    <property type="component" value="Segment"/>
</dbReference>
<keyword evidence="1" id="KW-0677">Repeat</keyword>
<dbReference type="PROSITE" id="PS50088">
    <property type="entry name" value="ANK_REPEAT"/>
    <property type="match status" value="1"/>
</dbReference>
<dbReference type="EMBL" id="MG602508">
    <property type="protein sequence ID" value="AVG47743.1"/>
    <property type="molecule type" value="Genomic_DNA"/>
</dbReference>
<name>A0A2L2DNK6_MIMIV</name>
<accession>A0A2L2DNK6</accession>
<dbReference type="SUPFAM" id="SSF48403">
    <property type="entry name" value="Ankyrin repeat"/>
    <property type="match status" value="1"/>
</dbReference>
<evidence type="ECO:0000256" key="1">
    <source>
        <dbReference type="ARBA" id="ARBA00022737"/>
    </source>
</evidence>
<dbReference type="InterPro" id="IPR002110">
    <property type="entry name" value="Ankyrin_rpt"/>
</dbReference>
<evidence type="ECO:0000313" key="3">
    <source>
        <dbReference type="EMBL" id="AVG47743.1"/>
    </source>
</evidence>
<dbReference type="SMART" id="SM00248">
    <property type="entry name" value="ANK"/>
    <property type="match status" value="3"/>
</dbReference>
<keyword evidence="2" id="KW-0040">ANK repeat</keyword>
<dbReference type="Pfam" id="PF12796">
    <property type="entry name" value="Ank_2"/>
    <property type="match status" value="1"/>
</dbReference>